<feature type="compositionally biased region" description="Low complexity" evidence="1">
    <location>
        <begin position="351"/>
        <end position="363"/>
    </location>
</feature>
<evidence type="ECO:0000313" key="4">
    <source>
        <dbReference type="Proteomes" id="UP001219568"/>
    </source>
</evidence>
<evidence type="ECO:0000259" key="2">
    <source>
        <dbReference type="PROSITE" id="PS50280"/>
    </source>
</evidence>
<dbReference type="SUPFAM" id="SSF82199">
    <property type="entry name" value="SET domain"/>
    <property type="match status" value="1"/>
</dbReference>
<feature type="region of interest" description="Disordered" evidence="1">
    <location>
        <begin position="338"/>
        <end position="366"/>
    </location>
</feature>
<dbReference type="Pfam" id="PF00856">
    <property type="entry name" value="SET"/>
    <property type="match status" value="1"/>
</dbReference>
<dbReference type="SMART" id="SM00317">
    <property type="entry name" value="SET"/>
    <property type="match status" value="1"/>
</dbReference>
<proteinExistence type="predicted"/>
<dbReference type="Proteomes" id="UP001219568">
    <property type="component" value="Unassembled WGS sequence"/>
</dbReference>
<feature type="domain" description="SET" evidence="2">
    <location>
        <begin position="68"/>
        <end position="212"/>
    </location>
</feature>
<organism evidence="3 4">
    <name type="scientific">Penicillium canescens</name>
    <dbReference type="NCBI Taxonomy" id="5083"/>
    <lineage>
        <taxon>Eukaryota</taxon>
        <taxon>Fungi</taxon>
        <taxon>Dikarya</taxon>
        <taxon>Ascomycota</taxon>
        <taxon>Pezizomycotina</taxon>
        <taxon>Eurotiomycetes</taxon>
        <taxon>Eurotiomycetidae</taxon>
        <taxon>Eurotiales</taxon>
        <taxon>Aspergillaceae</taxon>
        <taxon>Penicillium</taxon>
    </lineage>
</organism>
<dbReference type="EMBL" id="JAQJZL010000006">
    <property type="protein sequence ID" value="KAJ6039157.1"/>
    <property type="molecule type" value="Genomic_DNA"/>
</dbReference>
<reference evidence="3" key="2">
    <citation type="submission" date="2023-01" db="EMBL/GenBank/DDBJ databases">
        <authorList>
            <person name="Petersen C."/>
        </authorList>
    </citation>
    <scope>NUCLEOTIDE SEQUENCE</scope>
    <source>
        <strain evidence="3">IBT 15450</strain>
    </source>
</reference>
<dbReference type="AlphaFoldDB" id="A0AAD6N8Y3"/>
<dbReference type="Gene3D" id="2.170.270.10">
    <property type="entry name" value="SET domain"/>
    <property type="match status" value="1"/>
</dbReference>
<dbReference type="Gene3D" id="1.25.40.10">
    <property type="entry name" value="Tetratricopeptide repeat domain"/>
    <property type="match status" value="1"/>
</dbReference>
<comment type="caution">
    <text evidence="3">The sequence shown here is derived from an EMBL/GenBank/DDBJ whole genome shotgun (WGS) entry which is preliminary data.</text>
</comment>
<keyword evidence="4" id="KW-1185">Reference proteome</keyword>
<dbReference type="InterPro" id="IPR001214">
    <property type="entry name" value="SET_dom"/>
</dbReference>
<reference evidence="3" key="1">
    <citation type="journal article" date="2023" name="IMA Fungus">
        <title>Comparative genomic study of the Penicillium genus elucidates a diverse pangenome and 15 lateral gene transfer events.</title>
        <authorList>
            <person name="Petersen C."/>
            <person name="Sorensen T."/>
            <person name="Nielsen M.R."/>
            <person name="Sondergaard T.E."/>
            <person name="Sorensen J.L."/>
            <person name="Fitzpatrick D.A."/>
            <person name="Frisvad J.C."/>
            <person name="Nielsen K.L."/>
        </authorList>
    </citation>
    <scope>NUCLEOTIDE SEQUENCE</scope>
    <source>
        <strain evidence="3">IBT 15450</strain>
    </source>
</reference>
<dbReference type="PANTHER" id="PTHR47332:SF4">
    <property type="entry name" value="SET DOMAIN-CONTAINING PROTEIN 5"/>
    <property type="match status" value="1"/>
</dbReference>
<sequence>MEAEKNLFLRRRGEDSGLGKGLTLAVLNAPRLPFVPFRIERTEIMATARGYQANAPRGVSACRPKPPEKLYTIKDIPYKGLGFIAARKIEKGERILSEAPLIRVPRSTVSKTQVQEWICREVAALSQDERQSFFALHNAFKDKENRELGIVHTNALPFGSNASAGGVFVQASRINHACLQNSQNTWNEDLQQLTIHAFRDIEEGEEITICYLHDRTNYSQRRRALQQRFRFTCSCQLCSMPPPQRAISDAKLDEIQRLDELIGDGARMTVSPLDSLRDIRKLLQLCEEEDLEDASVPRAYYDAFQIAIYNGDEARARLFADRAYKSRVILEGSDSPTVRKMSDLARDPTNHSSHGSSSRWRSSTNDIPSGLSSKDFDAWLWKENSKMPSHNQTMGETPYANLRNDATFPSFDALPEENSLDLSFFESEDGYSYHPRKHWCFLAEIVSIEIFMRLRLYIKDKTKQKTSVSFYTDDRGHELKPSALKEGYTVAILYPEQHGFLDMTVGIRHENRSLLKTLLTSLVDQTCQTLAWNEKGHRADCKLLKDPDLRMLLLLEEEGFDQFHHFSAL</sequence>
<evidence type="ECO:0000256" key="1">
    <source>
        <dbReference type="SAM" id="MobiDB-lite"/>
    </source>
</evidence>
<dbReference type="InterPro" id="IPR011990">
    <property type="entry name" value="TPR-like_helical_dom_sf"/>
</dbReference>
<evidence type="ECO:0000313" key="3">
    <source>
        <dbReference type="EMBL" id="KAJ6039157.1"/>
    </source>
</evidence>
<name>A0AAD6N8Y3_PENCN</name>
<dbReference type="CDD" id="cd20071">
    <property type="entry name" value="SET_SMYD"/>
    <property type="match status" value="1"/>
</dbReference>
<dbReference type="InterPro" id="IPR053185">
    <property type="entry name" value="SET_domain_protein"/>
</dbReference>
<dbReference type="PANTHER" id="PTHR47332">
    <property type="entry name" value="SET DOMAIN-CONTAINING PROTEIN 5"/>
    <property type="match status" value="1"/>
</dbReference>
<protein>
    <recommendedName>
        <fullName evidence="2">SET domain-containing protein</fullName>
    </recommendedName>
</protein>
<accession>A0AAD6N8Y3</accession>
<feature type="compositionally biased region" description="Basic and acidic residues" evidence="1">
    <location>
        <begin position="340"/>
        <end position="349"/>
    </location>
</feature>
<gene>
    <name evidence="3" type="ORF">N7460_007189</name>
</gene>
<dbReference type="InterPro" id="IPR046341">
    <property type="entry name" value="SET_dom_sf"/>
</dbReference>
<dbReference type="PROSITE" id="PS50280">
    <property type="entry name" value="SET"/>
    <property type="match status" value="1"/>
</dbReference>